<evidence type="ECO:0000313" key="2">
    <source>
        <dbReference type="EMBL" id="MCO6419214.1"/>
    </source>
</evidence>
<dbReference type="EMBL" id="JAFIRR010000178">
    <property type="protein sequence ID" value="MCO6419214.1"/>
    <property type="molecule type" value="Genomic_DNA"/>
</dbReference>
<dbReference type="InterPro" id="IPR009326">
    <property type="entry name" value="DUF984"/>
</dbReference>
<evidence type="ECO:0000313" key="3">
    <source>
        <dbReference type="Proteomes" id="UP001523392"/>
    </source>
</evidence>
<dbReference type="PANTHER" id="PTHR39203:SF1">
    <property type="entry name" value="CYTOPLASMIC PROTEIN"/>
    <property type="match status" value="1"/>
</dbReference>
<reference evidence="2 3" key="1">
    <citation type="submission" date="2021-12" db="EMBL/GenBank/DDBJ databases">
        <title>Siccirubricoccus leaddurans sp. nov., a high concentration Zn2+ tolerance bacterium.</title>
        <authorList>
            <person name="Cao Y."/>
        </authorList>
    </citation>
    <scope>NUCLEOTIDE SEQUENCE [LARGE SCALE GENOMIC DNA]</scope>
    <source>
        <strain evidence="2 3">KC 17139</strain>
    </source>
</reference>
<feature type="domain" description="ASCH" evidence="1">
    <location>
        <begin position="17"/>
        <end position="138"/>
    </location>
</feature>
<accession>A0ABT1DBA6</accession>
<dbReference type="InterPro" id="IPR015947">
    <property type="entry name" value="PUA-like_sf"/>
</dbReference>
<gene>
    <name evidence="2" type="ORF">JYK14_24070</name>
</gene>
<dbReference type="Gene3D" id="3.10.400.10">
    <property type="entry name" value="Sulfate adenylyltransferase"/>
    <property type="match status" value="1"/>
</dbReference>
<protein>
    <submittedName>
        <fullName evidence="2">ASCH domain-containing protein</fullName>
    </submittedName>
</protein>
<name>A0ABT1DBA6_9PROT</name>
<dbReference type="PANTHER" id="PTHR39203">
    <property type="entry name" value="CYTOPLASMIC PROTEIN-RELATED"/>
    <property type="match status" value="1"/>
</dbReference>
<sequence>MLEAAFPGEEARYFLPMSIGVAPEHADEGATLILNGTKTLTSSPFWDYPDGKVPFVGALSVLLDGSKKPRGIVETARVEIMPFAAITTAMARAYGEGERTVEWWHRMMGPFYRASAARHGAVLTEDTPLIWEWFTVIRRL</sequence>
<evidence type="ECO:0000259" key="1">
    <source>
        <dbReference type="SMART" id="SM01022"/>
    </source>
</evidence>
<comment type="caution">
    <text evidence="2">The sequence shown here is derived from an EMBL/GenBank/DDBJ whole genome shotgun (WGS) entry which is preliminary data.</text>
</comment>
<keyword evidence="3" id="KW-1185">Reference proteome</keyword>
<dbReference type="Proteomes" id="UP001523392">
    <property type="component" value="Unassembled WGS sequence"/>
</dbReference>
<dbReference type="Pfam" id="PF04266">
    <property type="entry name" value="ASCH"/>
    <property type="match status" value="1"/>
</dbReference>
<dbReference type="RefSeq" id="WP_252955835.1">
    <property type="nucleotide sequence ID" value="NZ_JAFIRR010000178.1"/>
</dbReference>
<dbReference type="SMART" id="SM01022">
    <property type="entry name" value="ASCH"/>
    <property type="match status" value="1"/>
</dbReference>
<dbReference type="SUPFAM" id="SSF88697">
    <property type="entry name" value="PUA domain-like"/>
    <property type="match status" value="1"/>
</dbReference>
<organism evidence="2 3">
    <name type="scientific">Siccirubricoccus soli</name>
    <dbReference type="NCBI Taxonomy" id="2899147"/>
    <lineage>
        <taxon>Bacteria</taxon>
        <taxon>Pseudomonadati</taxon>
        <taxon>Pseudomonadota</taxon>
        <taxon>Alphaproteobacteria</taxon>
        <taxon>Acetobacterales</taxon>
        <taxon>Roseomonadaceae</taxon>
        <taxon>Siccirubricoccus</taxon>
    </lineage>
</organism>
<dbReference type="InterPro" id="IPR007374">
    <property type="entry name" value="ASCH_domain"/>
</dbReference>
<proteinExistence type="predicted"/>